<dbReference type="STRING" id="402596.SAMN04489844_3366"/>
<name>A0A1H4WW72_9ACTN</name>
<gene>
    <name evidence="1" type="ORF">SAMN04489844_3366</name>
</gene>
<dbReference type="InterPro" id="IPR027417">
    <property type="entry name" value="P-loop_NTPase"/>
</dbReference>
<dbReference type="OrthoDB" id="7837405at2"/>
<evidence type="ECO:0008006" key="3">
    <source>
        <dbReference type="Google" id="ProtNLM"/>
    </source>
</evidence>
<dbReference type="RefSeq" id="WP_090970411.1">
    <property type="nucleotide sequence ID" value="NZ_FNRT01000002.1"/>
</dbReference>
<proteinExistence type="predicted"/>
<accession>A0A1H4WW72</accession>
<dbReference type="SUPFAM" id="SSF52540">
    <property type="entry name" value="P-loop containing nucleoside triphosphate hydrolases"/>
    <property type="match status" value="2"/>
</dbReference>
<reference evidence="2" key="1">
    <citation type="submission" date="2016-10" db="EMBL/GenBank/DDBJ databases">
        <authorList>
            <person name="Varghese N."/>
            <person name="Submissions S."/>
        </authorList>
    </citation>
    <scope>NUCLEOTIDE SEQUENCE [LARGE SCALE GENOMIC DNA]</scope>
    <source>
        <strain evidence="2">DSM 22017</strain>
    </source>
</reference>
<organism evidence="1 2">
    <name type="scientific">Nocardioides exalbidus</name>
    <dbReference type="NCBI Taxonomy" id="402596"/>
    <lineage>
        <taxon>Bacteria</taxon>
        <taxon>Bacillati</taxon>
        <taxon>Actinomycetota</taxon>
        <taxon>Actinomycetes</taxon>
        <taxon>Propionibacteriales</taxon>
        <taxon>Nocardioidaceae</taxon>
        <taxon>Nocardioides</taxon>
    </lineage>
</organism>
<dbReference type="Pfam" id="PF13671">
    <property type="entry name" value="AAA_33"/>
    <property type="match status" value="1"/>
</dbReference>
<dbReference type="AlphaFoldDB" id="A0A1H4WW72"/>
<evidence type="ECO:0000313" key="2">
    <source>
        <dbReference type="Proteomes" id="UP000198742"/>
    </source>
</evidence>
<dbReference type="Gene3D" id="3.40.50.300">
    <property type="entry name" value="P-loop containing nucleotide triphosphate hydrolases"/>
    <property type="match status" value="1"/>
</dbReference>
<sequence length="180" mass="18805">MTRLILLNGAPGVGKSTLARRWADDHPGTLVCDIDLLRTWVGGWRESFSAVGGHVRPAAQALIGGYLPSGDVVLPQLLANGAELDAFAAVPVGVGSDFVHVVLRDPAGDVTGRFRRRAGDDPWHAEVQRLVEDAGGDAVIASHAQRLDALVASRPGTLVVDSVEGDEDGTYAALVAALGR</sequence>
<evidence type="ECO:0000313" key="1">
    <source>
        <dbReference type="EMBL" id="SEC96978.1"/>
    </source>
</evidence>
<dbReference type="Proteomes" id="UP000198742">
    <property type="component" value="Unassembled WGS sequence"/>
</dbReference>
<protein>
    <recommendedName>
        <fullName evidence="3">AAA domain-containing protein</fullName>
    </recommendedName>
</protein>
<dbReference type="EMBL" id="FNRT01000002">
    <property type="protein sequence ID" value="SEC96978.1"/>
    <property type="molecule type" value="Genomic_DNA"/>
</dbReference>
<keyword evidence="2" id="KW-1185">Reference proteome</keyword>